<keyword evidence="1 12" id="KW-0240">DNA-directed RNA polymerase</keyword>
<evidence type="ECO:0000256" key="14">
    <source>
        <dbReference type="PIRSR" id="PIRSR002811-1"/>
    </source>
</evidence>
<evidence type="ECO:0000256" key="4">
    <source>
        <dbReference type="ARBA" id="ARBA00022695"/>
    </source>
</evidence>
<dbReference type="Proteomes" id="UP000178092">
    <property type="component" value="Unassembled WGS sequence"/>
</dbReference>
<keyword evidence="7 14" id="KW-0863">Zinc-finger</keyword>
<feature type="domain" description="Toprim" evidence="16">
    <location>
        <begin position="260"/>
        <end position="341"/>
    </location>
</feature>
<comment type="subunit">
    <text evidence="12">Monomer. Interacts with DnaB.</text>
</comment>
<dbReference type="InterPro" id="IPR037068">
    <property type="entry name" value="DNA_primase_core_N_sf"/>
</dbReference>
<dbReference type="CDD" id="cd03364">
    <property type="entry name" value="TOPRIM_DnaG_primases"/>
    <property type="match status" value="1"/>
</dbReference>
<keyword evidence="4 12" id="KW-0548">Nucleotidyltransferase</keyword>
<dbReference type="InterPro" id="IPR030846">
    <property type="entry name" value="DnaG_bac"/>
</dbReference>
<dbReference type="AlphaFoldDB" id="A0A1G2R1Y6"/>
<evidence type="ECO:0000256" key="10">
    <source>
        <dbReference type="ARBA" id="ARBA00023125"/>
    </source>
</evidence>
<evidence type="ECO:0000313" key="18">
    <source>
        <dbReference type="Proteomes" id="UP000178092"/>
    </source>
</evidence>
<keyword evidence="5 12" id="KW-0235">DNA replication</keyword>
<dbReference type="InterPro" id="IPR034151">
    <property type="entry name" value="TOPRIM_DnaG_bac"/>
</dbReference>
<dbReference type="FunFam" id="3.90.580.10:FF:000001">
    <property type="entry name" value="DNA primase"/>
    <property type="match status" value="1"/>
</dbReference>
<dbReference type="InterPro" id="IPR036977">
    <property type="entry name" value="DNA_primase_Znf_CHC2"/>
</dbReference>
<dbReference type="Gene3D" id="3.90.580.10">
    <property type="entry name" value="Zinc finger, CHC2-type domain"/>
    <property type="match status" value="1"/>
</dbReference>
<evidence type="ECO:0000256" key="2">
    <source>
        <dbReference type="ARBA" id="ARBA00022515"/>
    </source>
</evidence>
<dbReference type="InterPro" id="IPR006295">
    <property type="entry name" value="DNA_primase_DnaG"/>
</dbReference>
<organism evidence="17 18">
    <name type="scientific">Candidatus Wildermuthbacteria bacterium RIFCSPHIGHO2_02_FULL_45_25</name>
    <dbReference type="NCBI Taxonomy" id="1802450"/>
    <lineage>
        <taxon>Bacteria</taxon>
        <taxon>Candidatus Wildermuthiibacteriota</taxon>
    </lineage>
</organism>
<dbReference type="GO" id="GO:0003677">
    <property type="term" value="F:DNA binding"/>
    <property type="evidence" value="ECO:0007669"/>
    <property type="project" value="UniProtKB-KW"/>
</dbReference>
<dbReference type="NCBIfam" id="TIGR01391">
    <property type="entry name" value="dnaG"/>
    <property type="match status" value="1"/>
</dbReference>
<proteinExistence type="inferred from homology"/>
<evidence type="ECO:0000256" key="7">
    <source>
        <dbReference type="ARBA" id="ARBA00022771"/>
    </source>
</evidence>
<dbReference type="PANTHER" id="PTHR30313">
    <property type="entry name" value="DNA PRIMASE"/>
    <property type="match status" value="1"/>
</dbReference>
<evidence type="ECO:0000256" key="8">
    <source>
        <dbReference type="ARBA" id="ARBA00022833"/>
    </source>
</evidence>
<evidence type="ECO:0000256" key="15">
    <source>
        <dbReference type="SAM" id="Coils"/>
    </source>
</evidence>
<dbReference type="SMART" id="SM00493">
    <property type="entry name" value="TOPRIM"/>
    <property type="match status" value="1"/>
</dbReference>
<comment type="function">
    <text evidence="12 13">RNA polymerase that catalyzes the synthesis of short RNA molecules used as primers for DNA polymerase during DNA replication.</text>
</comment>
<feature type="coiled-coil region" evidence="15">
    <location>
        <begin position="553"/>
        <end position="580"/>
    </location>
</feature>
<dbReference type="Pfam" id="PF10410">
    <property type="entry name" value="DnaB_bind"/>
    <property type="match status" value="1"/>
</dbReference>
<evidence type="ECO:0000256" key="13">
    <source>
        <dbReference type="PIRNR" id="PIRNR002811"/>
    </source>
</evidence>
<keyword evidence="11 12" id="KW-0804">Transcription</keyword>
<evidence type="ECO:0000256" key="11">
    <source>
        <dbReference type="ARBA" id="ARBA00023163"/>
    </source>
</evidence>
<dbReference type="GO" id="GO:0003899">
    <property type="term" value="F:DNA-directed RNA polymerase activity"/>
    <property type="evidence" value="ECO:0007669"/>
    <property type="project" value="UniProtKB-UniRule"/>
</dbReference>
<dbReference type="GO" id="GO:0000428">
    <property type="term" value="C:DNA-directed RNA polymerase complex"/>
    <property type="evidence" value="ECO:0007669"/>
    <property type="project" value="UniProtKB-KW"/>
</dbReference>
<dbReference type="Gene3D" id="3.90.980.10">
    <property type="entry name" value="DNA primase, catalytic core, N-terminal domain"/>
    <property type="match status" value="1"/>
</dbReference>
<gene>
    <name evidence="12" type="primary">dnaG</name>
    <name evidence="17" type="ORF">A3C04_03425</name>
</gene>
<keyword evidence="9" id="KW-0460">Magnesium</keyword>
<dbReference type="HAMAP" id="MF_00974">
    <property type="entry name" value="DNA_primase_DnaG"/>
    <property type="match status" value="1"/>
</dbReference>
<dbReference type="InterPro" id="IPR002694">
    <property type="entry name" value="Znf_CHC2"/>
</dbReference>
<dbReference type="InterPro" id="IPR019475">
    <property type="entry name" value="DNA_primase_DnaB-bd"/>
</dbReference>
<keyword evidence="6 13" id="KW-0479">Metal-binding</keyword>
<evidence type="ECO:0000256" key="1">
    <source>
        <dbReference type="ARBA" id="ARBA00022478"/>
    </source>
</evidence>
<evidence type="ECO:0000256" key="5">
    <source>
        <dbReference type="ARBA" id="ARBA00022705"/>
    </source>
</evidence>
<dbReference type="Pfam" id="PF01807">
    <property type="entry name" value="Zn_ribbon_DnaG"/>
    <property type="match status" value="1"/>
</dbReference>
<evidence type="ECO:0000256" key="12">
    <source>
        <dbReference type="HAMAP-Rule" id="MF_00974"/>
    </source>
</evidence>
<dbReference type="SUPFAM" id="SSF56731">
    <property type="entry name" value="DNA primase core"/>
    <property type="match status" value="1"/>
</dbReference>
<dbReference type="GO" id="GO:0006269">
    <property type="term" value="P:DNA replication, synthesis of primer"/>
    <property type="evidence" value="ECO:0007669"/>
    <property type="project" value="UniProtKB-UniRule"/>
</dbReference>
<comment type="cofactor">
    <cofactor evidence="13 14">
        <name>Zn(2+)</name>
        <dbReference type="ChEBI" id="CHEBI:29105"/>
    </cofactor>
    <text evidence="13 14">Binds 1 zinc ion per monomer.</text>
</comment>
<name>A0A1G2R1Y6_9BACT</name>
<dbReference type="Pfam" id="PF13155">
    <property type="entry name" value="Toprim_2"/>
    <property type="match status" value="1"/>
</dbReference>
<sequence length="594" mass="67125">MYSSLPIEDIKNRLDIIRVVGEYIKLEKAGTNFRSVCPFHAEKSPSFFVSPSRQIWRCFGGCGEGGDVFKFVMRIEGIEFGDALGLLAQKAGVELPRRDANFLQTQTERQQSYEIVELAAQFFQKQLAESRTGQEAAAYLKKRGAADETIKKWRIGYAPDRSSALAQFLRQKGYTNEHVSKAGLAIVAPSGVYDRFQSRIMFPIFDIHSQPVGFGGRIFGEKAKEANAAKYLNTPNTLIYDKGKILYGLDKAKVAIRQQKYCLLVEGYMDCIMAWQAGSENVAATSGTALTSFQLQMLKRYCDVLHTAFDMDAAGGNATRRGVDLALAEGFEVKVIPMPDKDPADTVLEGVEEWKKCLNRACSFVEFAFQTSFQKFDRQNAEGKKRIASILLPLIKRLPNKIEQSHWIGLLAKELRIPEKGVYEELERIEAGSGVSSRKNPAADDKGKKVQKTREEMLQERVLSLALLHPSSLQYIAQEHISYFSIFYQEFLEGMKRVPDFHPGKAEEVFSPEKAQYLEELELQAQATCQAQEESLPGDMDREFLMCLRELKRLTLNKQRDAIARELKAAEQEADDQKVHKLLVELQHVSRQLI</sequence>
<dbReference type="SUPFAM" id="SSF57783">
    <property type="entry name" value="Zinc beta-ribbon"/>
    <property type="match status" value="1"/>
</dbReference>
<protein>
    <recommendedName>
        <fullName evidence="12 13">DNA primase</fullName>
        <ecNumber evidence="12">2.7.7.101</ecNumber>
    </recommendedName>
</protein>
<dbReference type="EC" id="2.7.7.101" evidence="12"/>
<dbReference type="GO" id="GO:0005737">
    <property type="term" value="C:cytoplasm"/>
    <property type="evidence" value="ECO:0007669"/>
    <property type="project" value="TreeGrafter"/>
</dbReference>
<evidence type="ECO:0000256" key="6">
    <source>
        <dbReference type="ARBA" id="ARBA00022723"/>
    </source>
</evidence>
<dbReference type="InterPro" id="IPR013264">
    <property type="entry name" value="DNAG_N"/>
</dbReference>
<dbReference type="PANTHER" id="PTHR30313:SF2">
    <property type="entry name" value="DNA PRIMASE"/>
    <property type="match status" value="1"/>
</dbReference>
<dbReference type="Gene3D" id="3.40.1360.10">
    <property type="match status" value="1"/>
</dbReference>
<dbReference type="InterPro" id="IPR050219">
    <property type="entry name" value="DnaG_primase"/>
</dbReference>
<dbReference type="PROSITE" id="PS50880">
    <property type="entry name" value="TOPRIM"/>
    <property type="match status" value="1"/>
</dbReference>
<evidence type="ECO:0000313" key="17">
    <source>
        <dbReference type="EMBL" id="OHA66850.1"/>
    </source>
</evidence>
<dbReference type="PIRSF" id="PIRSF002811">
    <property type="entry name" value="DnaG"/>
    <property type="match status" value="1"/>
</dbReference>
<dbReference type="EMBL" id="MHTV01000021">
    <property type="protein sequence ID" value="OHA66850.1"/>
    <property type="molecule type" value="Genomic_DNA"/>
</dbReference>
<evidence type="ECO:0000259" key="16">
    <source>
        <dbReference type="PROSITE" id="PS50880"/>
    </source>
</evidence>
<keyword evidence="10 12" id="KW-0238">DNA-binding</keyword>
<dbReference type="GO" id="GO:0008270">
    <property type="term" value="F:zinc ion binding"/>
    <property type="evidence" value="ECO:0007669"/>
    <property type="project" value="UniProtKB-KW"/>
</dbReference>
<keyword evidence="2 12" id="KW-0639">Primosome</keyword>
<comment type="similarity">
    <text evidence="12 13">Belongs to the DnaG primase family.</text>
</comment>
<keyword evidence="3 12" id="KW-0808">Transferase</keyword>
<accession>A0A1G2R1Y6</accession>
<keyword evidence="8 13" id="KW-0862">Zinc</keyword>
<evidence type="ECO:0000256" key="3">
    <source>
        <dbReference type="ARBA" id="ARBA00022679"/>
    </source>
</evidence>
<evidence type="ECO:0000256" key="9">
    <source>
        <dbReference type="ARBA" id="ARBA00022842"/>
    </source>
</evidence>
<reference evidence="17 18" key="1">
    <citation type="journal article" date="2016" name="Nat. Commun.">
        <title>Thousands of microbial genomes shed light on interconnected biogeochemical processes in an aquifer system.</title>
        <authorList>
            <person name="Anantharaman K."/>
            <person name="Brown C.T."/>
            <person name="Hug L.A."/>
            <person name="Sharon I."/>
            <person name="Castelle C.J."/>
            <person name="Probst A.J."/>
            <person name="Thomas B.C."/>
            <person name="Singh A."/>
            <person name="Wilkins M.J."/>
            <person name="Karaoz U."/>
            <person name="Brodie E.L."/>
            <person name="Williams K.H."/>
            <person name="Hubbard S.S."/>
            <person name="Banfield J.F."/>
        </authorList>
    </citation>
    <scope>NUCLEOTIDE SEQUENCE [LARGE SCALE GENOMIC DNA]</scope>
</reference>
<comment type="caution">
    <text evidence="12">Lacks conserved residue(s) required for the propagation of feature annotation.</text>
</comment>
<comment type="caution">
    <text evidence="17">The sequence shown here is derived from an EMBL/GenBank/DDBJ whole genome shotgun (WGS) entry which is preliminary data.</text>
</comment>
<dbReference type="SMART" id="SM00400">
    <property type="entry name" value="ZnF_CHCC"/>
    <property type="match status" value="1"/>
</dbReference>
<comment type="catalytic activity">
    <reaction evidence="12">
        <text>ssDNA + n NTP = ssDNA/pppN(pN)n-1 hybrid + (n-1) diphosphate.</text>
        <dbReference type="EC" id="2.7.7.101"/>
    </reaction>
</comment>
<feature type="zinc finger region" description="CHC2-type" evidence="14">
    <location>
        <begin position="37"/>
        <end position="62"/>
    </location>
</feature>
<dbReference type="GO" id="GO:1990077">
    <property type="term" value="C:primosome complex"/>
    <property type="evidence" value="ECO:0007669"/>
    <property type="project" value="UniProtKB-KW"/>
</dbReference>
<dbReference type="InterPro" id="IPR006171">
    <property type="entry name" value="TOPRIM_dom"/>
</dbReference>
<keyword evidence="15" id="KW-0175">Coiled coil</keyword>
<dbReference type="Pfam" id="PF08275">
    <property type="entry name" value="DNAG_N"/>
    <property type="match status" value="1"/>
</dbReference>